<dbReference type="OrthoDB" id="10662881at2759"/>
<dbReference type="Proteomes" id="UP000785679">
    <property type="component" value="Unassembled WGS sequence"/>
</dbReference>
<evidence type="ECO:0000313" key="3">
    <source>
        <dbReference type="Proteomes" id="UP000785679"/>
    </source>
</evidence>
<dbReference type="AlphaFoldDB" id="A0A8J8P406"/>
<evidence type="ECO:0000313" key="2">
    <source>
        <dbReference type="EMBL" id="TNV85435.1"/>
    </source>
</evidence>
<feature type="coiled-coil region" evidence="1">
    <location>
        <begin position="141"/>
        <end position="168"/>
    </location>
</feature>
<comment type="caution">
    <text evidence="2">The sequence shown here is derived from an EMBL/GenBank/DDBJ whole genome shotgun (WGS) entry which is preliminary data.</text>
</comment>
<sequence length="486" mass="56708">MHLEECLQIKAERELNNKFDEKKLTEAGIYVEKSIMDFESARQWLIEESNNILADYIFLSTPPKDENEAHTKTQVVLNYSDKLLFQQIFQSQQIVTSLLGEISKLSEKIFTDLKEEAVKKTDLEGLKSGIIERHDEDADMIREHGEKSQKLIRELDTVKEQLIKAKKDNLCIRISYERWKQTYDSIELLKDSQVDSSSTTSLTDMQSQTGELMVRVLDLQEIETTSQVELLNEEFSARSNLQQDNIKEQTLLTALKIIEERLVKLQTLVHLVQILVEHDQYRTQNVFDSFMSLLQLSEAESNQLQLEDRDFFEVMKIIQSDQSSGNRKTIDERDQLMVTLDKITSFIKSNSENKRGELFTYKQDIVDRIQIGEKSIYNSERDASKQLEKFNILQGQAIVELFRNTLNKGKGELLQGANNKFEYIKMVQEVDELLRQYQSNTEKFKQMIIADREQNTFRKNGVEIGSHEVLGEFLNRKSERLKKIVY</sequence>
<keyword evidence="1" id="KW-0175">Coiled coil</keyword>
<gene>
    <name evidence="2" type="ORF">FGO68_gene1054</name>
</gene>
<evidence type="ECO:0000256" key="1">
    <source>
        <dbReference type="SAM" id="Coils"/>
    </source>
</evidence>
<keyword evidence="3" id="KW-1185">Reference proteome</keyword>
<dbReference type="EMBL" id="RRYP01001840">
    <property type="protein sequence ID" value="TNV85435.1"/>
    <property type="molecule type" value="Genomic_DNA"/>
</dbReference>
<protein>
    <submittedName>
        <fullName evidence="2">Uncharacterized protein</fullName>
    </submittedName>
</protein>
<accession>A0A8J8P406</accession>
<organism evidence="2 3">
    <name type="scientific">Halteria grandinella</name>
    <dbReference type="NCBI Taxonomy" id="5974"/>
    <lineage>
        <taxon>Eukaryota</taxon>
        <taxon>Sar</taxon>
        <taxon>Alveolata</taxon>
        <taxon>Ciliophora</taxon>
        <taxon>Intramacronucleata</taxon>
        <taxon>Spirotrichea</taxon>
        <taxon>Stichotrichia</taxon>
        <taxon>Sporadotrichida</taxon>
        <taxon>Halteriidae</taxon>
        <taxon>Halteria</taxon>
    </lineage>
</organism>
<proteinExistence type="predicted"/>
<reference evidence="2" key="1">
    <citation type="submission" date="2019-06" db="EMBL/GenBank/DDBJ databases">
        <authorList>
            <person name="Zheng W."/>
        </authorList>
    </citation>
    <scope>NUCLEOTIDE SEQUENCE</scope>
    <source>
        <strain evidence="2">QDHG01</strain>
    </source>
</reference>
<name>A0A8J8P406_HALGN</name>